<organism evidence="1 2">
    <name type="scientific">Romanomermis culicivorax</name>
    <name type="common">Nematode worm</name>
    <dbReference type="NCBI Taxonomy" id="13658"/>
    <lineage>
        <taxon>Eukaryota</taxon>
        <taxon>Metazoa</taxon>
        <taxon>Ecdysozoa</taxon>
        <taxon>Nematoda</taxon>
        <taxon>Enoplea</taxon>
        <taxon>Dorylaimia</taxon>
        <taxon>Mermithida</taxon>
        <taxon>Mermithoidea</taxon>
        <taxon>Mermithidae</taxon>
        <taxon>Romanomermis</taxon>
    </lineage>
</organism>
<reference evidence="2" key="1">
    <citation type="submission" date="2022-11" db="UniProtKB">
        <authorList>
            <consortium name="WormBaseParasite"/>
        </authorList>
    </citation>
    <scope>IDENTIFICATION</scope>
</reference>
<evidence type="ECO:0000313" key="1">
    <source>
        <dbReference type="Proteomes" id="UP000887565"/>
    </source>
</evidence>
<accession>A0A915KPV8</accession>
<evidence type="ECO:0000313" key="2">
    <source>
        <dbReference type="WBParaSite" id="nRc.2.0.1.t40499-RA"/>
    </source>
</evidence>
<dbReference type="AlphaFoldDB" id="A0A915KPV8"/>
<proteinExistence type="predicted"/>
<dbReference type="WBParaSite" id="nRc.2.0.1.t40499-RA">
    <property type="protein sequence ID" value="nRc.2.0.1.t40499-RA"/>
    <property type="gene ID" value="nRc.2.0.1.g40499"/>
</dbReference>
<sequence>DAGKLAAPRLSHTGWQLPTTDGTAPHRLLRKRSEALLKILPTIKYTLQNNNYTMMIKFRTSMCFNQGFHAWLRLIKKRRTSLLENAPMGQKKGKYAFADIVAMLEKEED</sequence>
<keyword evidence="1" id="KW-1185">Reference proteome</keyword>
<dbReference type="Proteomes" id="UP000887565">
    <property type="component" value="Unplaced"/>
</dbReference>
<protein>
    <submittedName>
        <fullName evidence="2">Uncharacterized protein</fullName>
    </submittedName>
</protein>
<name>A0A915KPV8_ROMCU</name>